<feature type="compositionally biased region" description="Polar residues" evidence="2">
    <location>
        <begin position="343"/>
        <end position="356"/>
    </location>
</feature>
<dbReference type="Gene3D" id="3.30.1330.80">
    <property type="entry name" value="Hypothetical protein, similar to alpha- acetolactate decarboxylase, domain 2"/>
    <property type="match status" value="1"/>
</dbReference>
<dbReference type="GO" id="GO:0005634">
    <property type="term" value="C:nucleus"/>
    <property type="evidence" value="ECO:0007669"/>
    <property type="project" value="UniProtKB-SubCell"/>
</dbReference>
<comment type="subcellular location">
    <subcellularLocation>
        <location evidence="1">Nucleus</location>
    </subcellularLocation>
</comment>
<accession>A0A1D1Y7K9</accession>
<comment type="function">
    <text evidence="1">Transcription factor that specifically binds AT-rich DNA sequences related to the nuclear matrix attachment regions (MARs).</text>
</comment>
<dbReference type="InterPro" id="IPR039605">
    <property type="entry name" value="AHL"/>
</dbReference>
<gene>
    <name evidence="5" type="primary">ESC_40</name>
    <name evidence="4" type="synonym">ESC_34</name>
    <name evidence="5" type="ORF">g.100714</name>
    <name evidence="4" type="ORF">g.100719</name>
</gene>
<dbReference type="EMBL" id="GDJX01017317">
    <property type="protein sequence ID" value="JAT50619.1"/>
    <property type="molecule type" value="Transcribed_RNA"/>
</dbReference>
<sequence>MQRRLDLCMDGRDDMAIPGPAPFYIHRCLVGSGSGSQPALHSPPPMHPLSDTSAGLPIQTATMGGGGSVGSALQVESRSSLSQQGINVGSQGGGVGLGELLKRKRGRPRKCGLDGTVGLALTPMSCPTSASGSMVGGSGMGSAAGSAVMAPTEKRRRGRPPGTGKNRLHASYGEWVSSSAGMGFTPHFITVSVGEDIASKIMSFSQQGPRAICILSANGAVSTVTLRQPASSGGTVTYEGHFEILSFSGSYVLTDFGGSRSRSGGLSISLCSSDGYLVGGGVGGLLIAATPVQVLVGSFILGGAKAKNKPKAGLSSGDEAEFLIRGKQTSPSTNTQLNQHLIPEQTSSGAPPNQHLNPVWSGRSGSWQADGRNTHTGIDLTQG</sequence>
<evidence type="ECO:0000313" key="5">
    <source>
        <dbReference type="EMBL" id="JAT50619.1"/>
    </source>
</evidence>
<feature type="domain" description="PPC" evidence="3">
    <location>
        <begin position="180"/>
        <end position="320"/>
    </location>
</feature>
<dbReference type="SUPFAM" id="SSF117856">
    <property type="entry name" value="AF0104/ALDC/Ptd012-like"/>
    <property type="match status" value="1"/>
</dbReference>
<organism evidence="5">
    <name type="scientific">Anthurium amnicola</name>
    <dbReference type="NCBI Taxonomy" id="1678845"/>
    <lineage>
        <taxon>Eukaryota</taxon>
        <taxon>Viridiplantae</taxon>
        <taxon>Streptophyta</taxon>
        <taxon>Embryophyta</taxon>
        <taxon>Tracheophyta</taxon>
        <taxon>Spermatophyta</taxon>
        <taxon>Magnoliopsida</taxon>
        <taxon>Liliopsida</taxon>
        <taxon>Araceae</taxon>
        <taxon>Pothoideae</taxon>
        <taxon>Potheae</taxon>
        <taxon>Anthurium</taxon>
    </lineage>
</organism>
<evidence type="ECO:0000256" key="2">
    <source>
        <dbReference type="SAM" id="MobiDB-lite"/>
    </source>
</evidence>
<evidence type="ECO:0000256" key="1">
    <source>
        <dbReference type="RuleBase" id="RU367031"/>
    </source>
</evidence>
<feature type="compositionally biased region" description="Polar residues" evidence="2">
    <location>
        <begin position="374"/>
        <end position="383"/>
    </location>
</feature>
<evidence type="ECO:0000259" key="3">
    <source>
        <dbReference type="PROSITE" id="PS51742"/>
    </source>
</evidence>
<dbReference type="PANTHER" id="PTHR31500">
    <property type="entry name" value="AT-HOOK MOTIF NUCLEAR-LOCALIZED PROTEIN 9"/>
    <property type="match status" value="1"/>
</dbReference>
<name>A0A1D1Y7K9_9ARAE</name>
<evidence type="ECO:0000313" key="4">
    <source>
        <dbReference type="EMBL" id="JAT40107.1"/>
    </source>
</evidence>
<dbReference type="CDD" id="cd11378">
    <property type="entry name" value="DUF296"/>
    <property type="match status" value="1"/>
</dbReference>
<feature type="region of interest" description="Disordered" evidence="2">
    <location>
        <begin position="137"/>
        <end position="169"/>
    </location>
</feature>
<dbReference type="Pfam" id="PF03479">
    <property type="entry name" value="PCC"/>
    <property type="match status" value="1"/>
</dbReference>
<keyword evidence="1 5" id="KW-0238">DNA-binding</keyword>
<comment type="domain">
    <text evidence="1">The PPC domain mediates interactions between AHL proteins.</text>
</comment>
<dbReference type="PANTHER" id="PTHR31500:SF9">
    <property type="entry name" value="AT-HOOK MOTIF NUCLEAR-LOCALIZED PROTEIN 9"/>
    <property type="match status" value="1"/>
</dbReference>
<dbReference type="GO" id="GO:0003680">
    <property type="term" value="F:minor groove of adenine-thymine-rich DNA binding"/>
    <property type="evidence" value="ECO:0007669"/>
    <property type="project" value="UniProtKB-UniRule"/>
</dbReference>
<dbReference type="AlphaFoldDB" id="A0A1D1Y7K9"/>
<keyword evidence="1" id="KW-0804">Transcription</keyword>
<feature type="region of interest" description="Disordered" evidence="2">
    <location>
        <begin position="34"/>
        <end position="53"/>
    </location>
</feature>
<dbReference type="EMBL" id="GDJX01027829">
    <property type="protein sequence ID" value="JAT40107.1"/>
    <property type="molecule type" value="Transcribed_RNA"/>
</dbReference>
<protein>
    <recommendedName>
        <fullName evidence="1">AT-hook motif nuclear-localized protein</fullName>
    </recommendedName>
</protein>
<proteinExistence type="predicted"/>
<keyword evidence="1" id="KW-0805">Transcription regulation</keyword>
<dbReference type="InterPro" id="IPR005175">
    <property type="entry name" value="PPC_dom"/>
</dbReference>
<keyword evidence="1" id="KW-0539">Nucleus</keyword>
<reference evidence="5" key="1">
    <citation type="submission" date="2015-07" db="EMBL/GenBank/DDBJ databases">
        <title>Transcriptome Assembly of Anthurium amnicola.</title>
        <authorList>
            <person name="Suzuki J."/>
        </authorList>
    </citation>
    <scope>NUCLEOTIDE SEQUENCE</scope>
</reference>
<dbReference type="PROSITE" id="PS51742">
    <property type="entry name" value="PPC"/>
    <property type="match status" value="1"/>
</dbReference>
<feature type="region of interest" description="Disordered" evidence="2">
    <location>
        <begin position="343"/>
        <end position="383"/>
    </location>
</feature>